<evidence type="ECO:0000259" key="8">
    <source>
        <dbReference type="PROSITE" id="PS50109"/>
    </source>
</evidence>
<dbReference type="GO" id="GO:0000156">
    <property type="term" value="F:phosphorelay response regulator activity"/>
    <property type="evidence" value="ECO:0007669"/>
    <property type="project" value="TreeGrafter"/>
</dbReference>
<dbReference type="PANTHER" id="PTHR42878">
    <property type="entry name" value="TWO-COMPONENT HISTIDINE KINASE"/>
    <property type="match status" value="1"/>
</dbReference>
<keyword evidence="12" id="KW-1185">Reference proteome</keyword>
<dbReference type="PROSITE" id="PS50109">
    <property type="entry name" value="HIS_KIN"/>
    <property type="match status" value="1"/>
</dbReference>
<evidence type="ECO:0000259" key="10">
    <source>
        <dbReference type="PROSITE" id="PS50113"/>
    </source>
</evidence>
<dbReference type="SUPFAM" id="SSF55785">
    <property type="entry name" value="PYP-like sensor domain (PAS domain)"/>
    <property type="match status" value="1"/>
</dbReference>
<dbReference type="SMART" id="SM00091">
    <property type="entry name" value="PAS"/>
    <property type="match status" value="1"/>
</dbReference>
<keyword evidence="7" id="KW-0812">Transmembrane</keyword>
<dbReference type="InterPro" id="IPR000014">
    <property type="entry name" value="PAS"/>
</dbReference>
<dbReference type="InterPro" id="IPR003594">
    <property type="entry name" value="HATPase_dom"/>
</dbReference>
<dbReference type="EC" id="2.7.13.3" evidence="2"/>
<dbReference type="SMART" id="SM00086">
    <property type="entry name" value="PAC"/>
    <property type="match status" value="1"/>
</dbReference>
<dbReference type="Pfam" id="PF02518">
    <property type="entry name" value="HATPase_c"/>
    <property type="match status" value="1"/>
</dbReference>
<dbReference type="NCBIfam" id="TIGR00229">
    <property type="entry name" value="sensory_box"/>
    <property type="match status" value="1"/>
</dbReference>
<keyword evidence="7" id="KW-1133">Transmembrane helix</keyword>
<dbReference type="CDD" id="cd00130">
    <property type="entry name" value="PAS"/>
    <property type="match status" value="1"/>
</dbReference>
<dbReference type="Proteomes" id="UP000678374">
    <property type="component" value="Unassembled WGS sequence"/>
</dbReference>
<dbReference type="InterPro" id="IPR013655">
    <property type="entry name" value="PAS_fold_3"/>
</dbReference>
<dbReference type="SMART" id="SM00388">
    <property type="entry name" value="HisKA"/>
    <property type="match status" value="1"/>
</dbReference>
<accession>A0A940YR26</accession>
<comment type="caution">
    <text evidence="11">The sequence shown here is derived from an EMBL/GenBank/DDBJ whole genome shotgun (WGS) entry which is preliminary data.</text>
</comment>
<dbReference type="InterPro" id="IPR003661">
    <property type="entry name" value="HisK_dim/P_dom"/>
</dbReference>
<dbReference type="PANTHER" id="PTHR42878:SF15">
    <property type="entry name" value="BACTERIOPHYTOCHROME"/>
    <property type="match status" value="1"/>
</dbReference>
<evidence type="ECO:0000313" key="12">
    <source>
        <dbReference type="Proteomes" id="UP000678374"/>
    </source>
</evidence>
<dbReference type="InterPro" id="IPR004358">
    <property type="entry name" value="Sig_transdc_His_kin-like_C"/>
</dbReference>
<dbReference type="GO" id="GO:0007234">
    <property type="term" value="P:osmosensory signaling via phosphorelay pathway"/>
    <property type="evidence" value="ECO:0007669"/>
    <property type="project" value="TreeGrafter"/>
</dbReference>
<dbReference type="PROSITE" id="PS50112">
    <property type="entry name" value="PAS"/>
    <property type="match status" value="1"/>
</dbReference>
<sequence length="456" mass="50607">MPHQVDDALSSARAAWRVTLAYVLFGVAWILASDALIQALSGDRDWLDAAQQLKGLAFIVLTGTGLFLFQRHEYRRMRSALALQQRQFRQLHESLGEVLWIGSADGQHLHYVSSAFEQVYGRPVGDILHRPALWRESVHPEDLDAARALDPRRADGHLVSCEYRIVRPDGSVRWVEDRKRMILDANGRPVLMGGIAEDITARRERDAAQTTLHVDLQRLVDERTAELQATNLELEAFSRTAAHDLKSPLSGIAGLSQLLRAQHAQGMDAVGLGFLEQIERSARDMSELVNDLLGLSRAGSVALACGWNDLAPTATRVLDDLRRIEPWRPVVLQLPDQMSAWCDAGLMRSVLANLLGNAWKYSARREPARITVEWQEDAHGTRLTVIDNGSGFDAGRVVDGVFRPFQRFHTQAQFQGSGLGLVTCQRIAQRHGGRLEVQSAPGEGTRASLWLPLPAA</sequence>
<evidence type="ECO:0000256" key="1">
    <source>
        <dbReference type="ARBA" id="ARBA00000085"/>
    </source>
</evidence>
<feature type="domain" description="PAC" evidence="10">
    <location>
        <begin position="159"/>
        <end position="211"/>
    </location>
</feature>
<evidence type="ECO:0000256" key="3">
    <source>
        <dbReference type="ARBA" id="ARBA00022553"/>
    </source>
</evidence>
<name>A0A940YR26_9BURK</name>
<dbReference type="PROSITE" id="PS50113">
    <property type="entry name" value="PAC"/>
    <property type="match status" value="1"/>
</dbReference>
<dbReference type="InterPro" id="IPR036097">
    <property type="entry name" value="HisK_dim/P_sf"/>
</dbReference>
<keyword evidence="3" id="KW-0597">Phosphoprotein</keyword>
<dbReference type="Gene3D" id="3.30.450.20">
    <property type="entry name" value="PAS domain"/>
    <property type="match status" value="1"/>
</dbReference>
<dbReference type="CDD" id="cd00082">
    <property type="entry name" value="HisKA"/>
    <property type="match status" value="1"/>
</dbReference>
<feature type="domain" description="Histidine kinase" evidence="8">
    <location>
        <begin position="240"/>
        <end position="455"/>
    </location>
</feature>
<dbReference type="InterPro" id="IPR000700">
    <property type="entry name" value="PAS-assoc_C"/>
</dbReference>
<organism evidence="11 12">
    <name type="scientific">Ideonella aquatica</name>
    <dbReference type="NCBI Taxonomy" id="2824119"/>
    <lineage>
        <taxon>Bacteria</taxon>
        <taxon>Pseudomonadati</taxon>
        <taxon>Pseudomonadota</taxon>
        <taxon>Betaproteobacteria</taxon>
        <taxon>Burkholderiales</taxon>
        <taxon>Sphaerotilaceae</taxon>
        <taxon>Ideonella</taxon>
    </lineage>
</organism>
<dbReference type="RefSeq" id="WP_210800283.1">
    <property type="nucleotide sequence ID" value="NZ_JAGQDE010000002.1"/>
</dbReference>
<comment type="catalytic activity">
    <reaction evidence="1">
        <text>ATP + protein L-histidine = ADP + protein N-phospho-L-histidine.</text>
        <dbReference type="EC" id="2.7.13.3"/>
    </reaction>
</comment>
<dbReference type="Pfam" id="PF00512">
    <property type="entry name" value="HisKA"/>
    <property type="match status" value="1"/>
</dbReference>
<feature type="domain" description="PAS" evidence="9">
    <location>
        <begin position="84"/>
        <end position="142"/>
    </location>
</feature>
<feature type="transmembrane region" description="Helical" evidence="7">
    <location>
        <begin position="52"/>
        <end position="69"/>
    </location>
</feature>
<evidence type="ECO:0000259" key="9">
    <source>
        <dbReference type="PROSITE" id="PS50112"/>
    </source>
</evidence>
<keyword evidence="6 7" id="KW-0472">Membrane</keyword>
<evidence type="ECO:0000256" key="4">
    <source>
        <dbReference type="ARBA" id="ARBA00022679"/>
    </source>
</evidence>
<evidence type="ECO:0000256" key="6">
    <source>
        <dbReference type="ARBA" id="ARBA00023136"/>
    </source>
</evidence>
<proteinExistence type="predicted"/>
<keyword evidence="4" id="KW-0808">Transferase</keyword>
<evidence type="ECO:0000256" key="2">
    <source>
        <dbReference type="ARBA" id="ARBA00012438"/>
    </source>
</evidence>
<evidence type="ECO:0000256" key="7">
    <source>
        <dbReference type="SAM" id="Phobius"/>
    </source>
</evidence>
<dbReference type="SUPFAM" id="SSF47384">
    <property type="entry name" value="Homodimeric domain of signal transducing histidine kinase"/>
    <property type="match status" value="1"/>
</dbReference>
<dbReference type="SUPFAM" id="SSF55874">
    <property type="entry name" value="ATPase domain of HSP90 chaperone/DNA topoisomerase II/histidine kinase"/>
    <property type="match status" value="1"/>
</dbReference>
<dbReference type="GO" id="GO:0030295">
    <property type="term" value="F:protein kinase activator activity"/>
    <property type="evidence" value="ECO:0007669"/>
    <property type="project" value="TreeGrafter"/>
</dbReference>
<dbReference type="Gene3D" id="1.10.287.130">
    <property type="match status" value="1"/>
</dbReference>
<dbReference type="PRINTS" id="PR00344">
    <property type="entry name" value="BCTRLSENSOR"/>
</dbReference>
<keyword evidence="5" id="KW-0418">Kinase</keyword>
<dbReference type="InterPro" id="IPR001610">
    <property type="entry name" value="PAC"/>
</dbReference>
<protein>
    <recommendedName>
        <fullName evidence="2">histidine kinase</fullName>
        <ecNumber evidence="2">2.7.13.3</ecNumber>
    </recommendedName>
</protein>
<dbReference type="InterPro" id="IPR005467">
    <property type="entry name" value="His_kinase_dom"/>
</dbReference>
<dbReference type="Gene3D" id="3.30.565.10">
    <property type="entry name" value="Histidine kinase-like ATPase, C-terminal domain"/>
    <property type="match status" value="1"/>
</dbReference>
<dbReference type="SMART" id="SM00387">
    <property type="entry name" value="HATPase_c"/>
    <property type="match status" value="1"/>
</dbReference>
<evidence type="ECO:0000256" key="5">
    <source>
        <dbReference type="ARBA" id="ARBA00022777"/>
    </source>
</evidence>
<dbReference type="GO" id="GO:0016020">
    <property type="term" value="C:membrane"/>
    <property type="evidence" value="ECO:0007669"/>
    <property type="project" value="UniProtKB-SubCell"/>
</dbReference>
<dbReference type="AlphaFoldDB" id="A0A940YR26"/>
<dbReference type="EMBL" id="JAGQDE010000002">
    <property type="protein sequence ID" value="MBQ0957880.1"/>
    <property type="molecule type" value="Genomic_DNA"/>
</dbReference>
<feature type="transmembrane region" description="Helical" evidence="7">
    <location>
        <begin position="20"/>
        <end position="40"/>
    </location>
</feature>
<dbReference type="InterPro" id="IPR036890">
    <property type="entry name" value="HATPase_C_sf"/>
</dbReference>
<evidence type="ECO:0000313" key="11">
    <source>
        <dbReference type="EMBL" id="MBQ0957880.1"/>
    </source>
</evidence>
<dbReference type="InterPro" id="IPR035965">
    <property type="entry name" value="PAS-like_dom_sf"/>
</dbReference>
<dbReference type="Pfam" id="PF08447">
    <property type="entry name" value="PAS_3"/>
    <property type="match status" value="1"/>
</dbReference>
<dbReference type="InterPro" id="IPR050351">
    <property type="entry name" value="BphY/WalK/GraS-like"/>
</dbReference>
<gene>
    <name evidence="11" type="ORF">KAK06_02810</name>
</gene>
<dbReference type="GO" id="GO:0000155">
    <property type="term" value="F:phosphorelay sensor kinase activity"/>
    <property type="evidence" value="ECO:0007669"/>
    <property type="project" value="InterPro"/>
</dbReference>
<reference evidence="11" key="1">
    <citation type="submission" date="2021-04" db="EMBL/GenBank/DDBJ databases">
        <title>The genome sequence of Ideonella sp. 4Y11.</title>
        <authorList>
            <person name="Liu Y."/>
        </authorList>
    </citation>
    <scope>NUCLEOTIDE SEQUENCE</scope>
    <source>
        <strain evidence="11">4Y11</strain>
    </source>
</reference>